<reference evidence="1 2" key="2">
    <citation type="journal article" date="2022" name="Mar. Drugs">
        <title>Bioassay-Guided Fractionation Leads to the Detection of Cholic Acid Generated by the Rare Thalassomonas sp.</title>
        <authorList>
            <person name="Pheiffer F."/>
            <person name="Schneider Y.K."/>
            <person name="Hansen E.H."/>
            <person name="Andersen J.H."/>
            <person name="Isaksson J."/>
            <person name="Busche T."/>
            <person name="R C."/>
            <person name="Kalinowski J."/>
            <person name="Zyl L.V."/>
            <person name="Trindade M."/>
        </authorList>
    </citation>
    <scope>NUCLEOTIDE SEQUENCE [LARGE SCALE GENOMIC DNA]</scope>
    <source>
        <strain evidence="1 2">XOM25</strain>
    </source>
</reference>
<accession>A0AAE9ZAI2</accession>
<dbReference type="EMBL" id="CP059734">
    <property type="protein sequence ID" value="WDE09157.1"/>
    <property type="molecule type" value="Genomic_DNA"/>
</dbReference>
<name>A0AAE9ZAI2_9GAMM</name>
<gene>
    <name evidence="1" type="ORF">SG34_030795</name>
</gene>
<reference evidence="1 2" key="1">
    <citation type="journal article" date="2015" name="Genome Announc.">
        <title>Draft Genome Sequences of Marine Isolates of Thalassomonas viridans and Thalassomonas actiniarum.</title>
        <authorList>
            <person name="Olonade I."/>
            <person name="van Zyl L.J."/>
            <person name="Trindade M."/>
        </authorList>
    </citation>
    <scope>NUCLEOTIDE SEQUENCE [LARGE SCALE GENOMIC DNA]</scope>
    <source>
        <strain evidence="1 2">XOM25</strain>
    </source>
</reference>
<dbReference type="Proteomes" id="UP000032352">
    <property type="component" value="Chromosome pTvir"/>
</dbReference>
<organism evidence="1 2">
    <name type="scientific">Thalassomonas viridans</name>
    <dbReference type="NCBI Taxonomy" id="137584"/>
    <lineage>
        <taxon>Bacteria</taxon>
        <taxon>Pseudomonadati</taxon>
        <taxon>Pseudomonadota</taxon>
        <taxon>Gammaproteobacteria</taxon>
        <taxon>Alteromonadales</taxon>
        <taxon>Colwelliaceae</taxon>
        <taxon>Thalassomonas</taxon>
    </lineage>
</organism>
<sequence length="226" mass="25514">MNNNTANEAQILWQDYIRKPAFKKRLAIGNFRVEPPADYQNIEVFISKMAGHDFDSAKPGLKAVMTPAAFSKLCDAYRAYTYKLRHGRKNVSLSAETLARLKPIASRLGLQEPGQGIDGGLDNLLYYLTSPEEQDSVQPHLTALARDKDWPQPTPMLKPEIWLSLLKQRLPAPEQNLLLQVLEKAFTQGWQAREQAKTPQKLQQLKNDAKIIKAFHGENKGKPAKV</sequence>
<keyword evidence="2" id="KW-1185">Reference proteome</keyword>
<protein>
    <submittedName>
        <fullName evidence="1">Uncharacterized protein</fullName>
    </submittedName>
</protein>
<dbReference type="AlphaFoldDB" id="A0AAE9ZAI2"/>
<evidence type="ECO:0000313" key="2">
    <source>
        <dbReference type="Proteomes" id="UP000032352"/>
    </source>
</evidence>
<proteinExistence type="predicted"/>
<dbReference type="RefSeq" id="WP_044841266.1">
    <property type="nucleotide sequence ID" value="NZ_CP059734.1"/>
</dbReference>
<dbReference type="KEGG" id="tvd:SG34_030795"/>
<evidence type="ECO:0000313" key="1">
    <source>
        <dbReference type="EMBL" id="WDE09157.1"/>
    </source>
</evidence>